<feature type="domain" description="N-acetyltransferase" evidence="3">
    <location>
        <begin position="1"/>
        <end position="72"/>
    </location>
</feature>
<dbReference type="GO" id="GO:0016747">
    <property type="term" value="F:acyltransferase activity, transferring groups other than amino-acyl groups"/>
    <property type="evidence" value="ECO:0007669"/>
    <property type="project" value="InterPro"/>
</dbReference>
<keyword evidence="1 4" id="KW-0808">Transferase</keyword>
<dbReference type="EMBL" id="SJSA01000002">
    <property type="protein sequence ID" value="TGG36296.1"/>
    <property type="molecule type" value="Genomic_DNA"/>
</dbReference>
<dbReference type="InterPro" id="IPR000182">
    <property type="entry name" value="GNAT_dom"/>
</dbReference>
<comment type="caution">
    <text evidence="4">The sequence shown here is derived from an EMBL/GenBank/DDBJ whole genome shotgun (WGS) entry which is preliminary data.</text>
</comment>
<evidence type="ECO:0000313" key="4">
    <source>
        <dbReference type="EMBL" id="TGG36296.1"/>
    </source>
</evidence>
<dbReference type="CDD" id="cd04301">
    <property type="entry name" value="NAT_SF"/>
    <property type="match status" value="1"/>
</dbReference>
<organism evidence="4 5">
    <name type="scientific">Duncaniella freteri</name>
    <dbReference type="NCBI Taxonomy" id="2530391"/>
    <lineage>
        <taxon>Bacteria</taxon>
        <taxon>Pseudomonadati</taxon>
        <taxon>Bacteroidota</taxon>
        <taxon>Bacteroidia</taxon>
        <taxon>Bacteroidales</taxon>
        <taxon>Muribaculaceae</taxon>
        <taxon>Duncaniella</taxon>
    </lineage>
</organism>
<gene>
    <name evidence="4" type="ORF">EZ315_10510</name>
</gene>
<dbReference type="SUPFAM" id="SSF55729">
    <property type="entry name" value="Acyl-CoA N-acyltransferases (Nat)"/>
    <property type="match status" value="1"/>
</dbReference>
<evidence type="ECO:0000256" key="2">
    <source>
        <dbReference type="ARBA" id="ARBA00023315"/>
    </source>
</evidence>
<name>A0A4Z0V394_9BACT</name>
<accession>A0A4Z0V394</accession>
<dbReference type="Proteomes" id="UP000297635">
    <property type="component" value="Unassembled WGS sequence"/>
</dbReference>
<dbReference type="GeneID" id="82150218"/>
<sequence>MIEMLFSHPDVIGKGYGYRLLRFAVEHKGVSKVDVNEQNQRALGFYQKHGFRVTGRDAFDREGMPYPILHLER</sequence>
<keyword evidence="2" id="KW-0012">Acyltransferase</keyword>
<dbReference type="AlphaFoldDB" id="A0A4Z0V394"/>
<reference evidence="4 5" key="1">
    <citation type="submission" date="2019-02" db="EMBL/GenBank/DDBJ databases">
        <title>Isolation and identification of novel species under the genus Muribaculum.</title>
        <authorList>
            <person name="Miyake S."/>
            <person name="Ding Y."/>
            <person name="Low A."/>
            <person name="Soh M."/>
            <person name="Seedorf H."/>
        </authorList>
    </citation>
    <scope>NUCLEOTIDE SEQUENCE [LARGE SCALE GENOMIC DNA]</scope>
    <source>
        <strain evidence="4 5">TLL-A3</strain>
    </source>
</reference>
<dbReference type="PANTHER" id="PTHR43800:SF1">
    <property type="entry name" value="PEPTIDYL-LYSINE N-ACETYLTRANSFERASE YJAB"/>
    <property type="match status" value="1"/>
</dbReference>
<dbReference type="InterPro" id="IPR016181">
    <property type="entry name" value="Acyl_CoA_acyltransferase"/>
</dbReference>
<dbReference type="Gene3D" id="3.40.630.30">
    <property type="match status" value="1"/>
</dbReference>
<dbReference type="RefSeq" id="WP_135472035.1">
    <property type="nucleotide sequence ID" value="NZ_CASJDB010000030.1"/>
</dbReference>
<dbReference type="PANTHER" id="PTHR43800">
    <property type="entry name" value="PEPTIDYL-LYSINE N-ACETYLTRANSFERASE YJAB"/>
    <property type="match status" value="1"/>
</dbReference>
<evidence type="ECO:0000259" key="3">
    <source>
        <dbReference type="PROSITE" id="PS51186"/>
    </source>
</evidence>
<evidence type="ECO:0000256" key="1">
    <source>
        <dbReference type="ARBA" id="ARBA00022679"/>
    </source>
</evidence>
<proteinExistence type="predicted"/>
<evidence type="ECO:0000313" key="5">
    <source>
        <dbReference type="Proteomes" id="UP000297635"/>
    </source>
</evidence>
<protein>
    <submittedName>
        <fullName evidence="4">GNAT family N-acetyltransferase</fullName>
    </submittedName>
</protein>
<dbReference type="PROSITE" id="PS51186">
    <property type="entry name" value="GNAT"/>
    <property type="match status" value="1"/>
</dbReference>
<dbReference type="Pfam" id="PF13508">
    <property type="entry name" value="Acetyltransf_7"/>
    <property type="match status" value="1"/>
</dbReference>
<keyword evidence="5" id="KW-1185">Reference proteome</keyword>